<gene>
    <name evidence="1" type="ORF">L201_000898</name>
</gene>
<dbReference type="Proteomes" id="UP001355207">
    <property type="component" value="Chromosome 1"/>
</dbReference>
<evidence type="ECO:0008006" key="3">
    <source>
        <dbReference type="Google" id="ProtNLM"/>
    </source>
</evidence>
<dbReference type="EMBL" id="CP144098">
    <property type="protein sequence ID" value="WWC86027.1"/>
    <property type="molecule type" value="Genomic_DNA"/>
</dbReference>
<dbReference type="AlphaFoldDB" id="A0AAX4JKV5"/>
<name>A0AAX4JKV5_9TREE</name>
<sequence>MNTLSKHPEEVLQDANGPYMVTAANSHTGVPGHWNGFEDSCILSFLPVSEATAAADKFAWTIKAFEKEGREGKWSESRLDKPLTSAINLISTLDPHVPRDRNFHEMVFSVNGSTVEIGQPIQPHQFQRYMPWGTIITDGEEKAKRLSTMQTENERGFPPFDTSAFSRILCDAENTVPFGQRGKTLEQLESEITASLQSNGGVPTFFAKNLIGRRDALLEESQEKVPSYLNKILSSENAKPCNNTESHSYTFQGISMLPASEGKEIKYDRYIIQFIPSTSSIDQAYTKYCVEQFDLRETSEETEDRFNETLKTTLGVLSVLSKNNCQNVKSNYRTKNGFQVGIQDRLVANEESRLVILTDWKSGVGSVTDTSSSDKLA</sequence>
<evidence type="ECO:0000313" key="2">
    <source>
        <dbReference type="Proteomes" id="UP001355207"/>
    </source>
</evidence>
<evidence type="ECO:0000313" key="1">
    <source>
        <dbReference type="EMBL" id="WWC86027.1"/>
    </source>
</evidence>
<keyword evidence="2" id="KW-1185">Reference proteome</keyword>
<proteinExistence type="predicted"/>
<protein>
    <recommendedName>
        <fullName evidence="3">PD-(D/E)XK endonuclease-like domain-containing protein</fullName>
    </recommendedName>
</protein>
<organism evidence="1 2">
    <name type="scientific">Kwoniella dendrophila CBS 6074</name>
    <dbReference type="NCBI Taxonomy" id="1295534"/>
    <lineage>
        <taxon>Eukaryota</taxon>
        <taxon>Fungi</taxon>
        <taxon>Dikarya</taxon>
        <taxon>Basidiomycota</taxon>
        <taxon>Agaricomycotina</taxon>
        <taxon>Tremellomycetes</taxon>
        <taxon>Tremellales</taxon>
        <taxon>Cryptococcaceae</taxon>
        <taxon>Kwoniella</taxon>
    </lineage>
</organism>
<dbReference type="GeneID" id="91091570"/>
<dbReference type="RefSeq" id="XP_066072790.1">
    <property type="nucleotide sequence ID" value="XM_066216693.1"/>
</dbReference>
<accession>A0AAX4JKV5</accession>
<reference evidence="1 2" key="1">
    <citation type="submission" date="2024-01" db="EMBL/GenBank/DDBJ databases">
        <title>Comparative genomics of Cryptococcus and Kwoniella reveals pathogenesis evolution and contrasting modes of karyotype evolution via chromosome fusion or intercentromeric recombination.</title>
        <authorList>
            <person name="Coelho M.A."/>
            <person name="David-Palma M."/>
            <person name="Shea T."/>
            <person name="Bowers K."/>
            <person name="McGinley-Smith S."/>
            <person name="Mohammad A.W."/>
            <person name="Gnirke A."/>
            <person name="Yurkov A.M."/>
            <person name="Nowrousian M."/>
            <person name="Sun S."/>
            <person name="Cuomo C.A."/>
            <person name="Heitman J."/>
        </authorList>
    </citation>
    <scope>NUCLEOTIDE SEQUENCE [LARGE SCALE GENOMIC DNA]</scope>
    <source>
        <strain evidence="1 2">CBS 6074</strain>
    </source>
</reference>